<evidence type="ECO:0000313" key="2">
    <source>
        <dbReference type="Proteomes" id="UP000284333"/>
    </source>
</evidence>
<organism evidence="1 2">
    <name type="scientific">Rhodococcus spongiicola</name>
    <dbReference type="NCBI Taxonomy" id="2487352"/>
    <lineage>
        <taxon>Bacteria</taxon>
        <taxon>Bacillati</taxon>
        <taxon>Actinomycetota</taxon>
        <taxon>Actinomycetes</taxon>
        <taxon>Mycobacteriales</taxon>
        <taxon>Nocardiaceae</taxon>
        <taxon>Rhodococcus</taxon>
    </lineage>
</organism>
<comment type="caution">
    <text evidence="1">The sequence shown here is derived from an EMBL/GenBank/DDBJ whole genome shotgun (WGS) entry which is preliminary data.</text>
</comment>
<reference evidence="1 2" key="1">
    <citation type="submission" date="2018-11" db="EMBL/GenBank/DDBJ databases">
        <title>Rhodococcus spongicola sp. nov. and Rhodococcus xishaensis sp. nov. from marine sponges.</title>
        <authorList>
            <person name="Li L."/>
            <person name="Lin H.W."/>
        </authorList>
    </citation>
    <scope>NUCLEOTIDE SEQUENCE [LARGE SCALE GENOMIC DNA]</scope>
    <source>
        <strain evidence="1 2">LHW50502</strain>
    </source>
</reference>
<evidence type="ECO:0000313" key="1">
    <source>
        <dbReference type="EMBL" id="RVW06219.1"/>
    </source>
</evidence>
<sequence>MRPEDIPTRESCDLSDPEEMFWWMFVSMPKLKGALAMLPLEYYRLVSKRLHDLGARLQCDSCGHAAEPTLKLRLPQTEEHWITGLGRWVPIDEPDPPHADAKDVVRKLPPHLRKELNEALDAIKADERKTSEEG</sequence>
<accession>A0A3S3AJL8</accession>
<proteinExistence type="predicted"/>
<dbReference type="RefSeq" id="WP_127945135.1">
    <property type="nucleotide sequence ID" value="NZ_RKLN01000001.1"/>
</dbReference>
<dbReference type="Proteomes" id="UP000284333">
    <property type="component" value="Unassembled WGS sequence"/>
</dbReference>
<dbReference type="InterPro" id="IPR021226">
    <property type="entry name" value="Phage_gene29"/>
</dbReference>
<name>A0A3S3AJL8_9NOCA</name>
<dbReference type="OrthoDB" id="4764777at2"/>
<dbReference type="AlphaFoldDB" id="A0A3S3AJL8"/>
<protein>
    <submittedName>
        <fullName evidence="1">DUF2744 domain-containing protein</fullName>
    </submittedName>
</protein>
<keyword evidence="2" id="KW-1185">Reference proteome</keyword>
<gene>
    <name evidence="1" type="ORF">EF834_01825</name>
</gene>
<dbReference type="Pfam" id="PF10910">
    <property type="entry name" value="Phage_gene29"/>
    <property type="match status" value="1"/>
</dbReference>
<dbReference type="EMBL" id="RKLN01000001">
    <property type="protein sequence ID" value="RVW06219.1"/>
    <property type="molecule type" value="Genomic_DNA"/>
</dbReference>